<gene>
    <name evidence="1" type="ORF">ENT87_01480</name>
</gene>
<organism evidence="1">
    <name type="scientific">Ignisphaera aggregans</name>
    <dbReference type="NCBI Taxonomy" id="334771"/>
    <lineage>
        <taxon>Archaea</taxon>
        <taxon>Thermoproteota</taxon>
        <taxon>Thermoprotei</taxon>
        <taxon>Desulfurococcales</taxon>
        <taxon>Desulfurococcaceae</taxon>
        <taxon>Ignisphaera</taxon>
    </lineage>
</organism>
<evidence type="ECO:0000313" key="1">
    <source>
        <dbReference type="EMBL" id="HGN36211.1"/>
    </source>
</evidence>
<reference evidence="1" key="1">
    <citation type="journal article" date="2020" name="mSystems">
        <title>Genome- and Community-Level Interaction Insights into Carbon Utilization and Element Cycling Functions of Hydrothermarchaeota in Hydrothermal Sediment.</title>
        <authorList>
            <person name="Zhou Z."/>
            <person name="Liu Y."/>
            <person name="Xu W."/>
            <person name="Pan J."/>
            <person name="Luo Z.H."/>
            <person name="Li M."/>
        </authorList>
    </citation>
    <scope>NUCLEOTIDE SEQUENCE [LARGE SCALE GENOMIC DNA]</scope>
    <source>
        <strain evidence="1">SpSt-618</strain>
    </source>
</reference>
<dbReference type="EMBL" id="DTAI01000049">
    <property type="protein sequence ID" value="HGN36211.1"/>
    <property type="molecule type" value="Genomic_DNA"/>
</dbReference>
<comment type="caution">
    <text evidence="1">The sequence shown here is derived from an EMBL/GenBank/DDBJ whole genome shotgun (WGS) entry which is preliminary data.</text>
</comment>
<dbReference type="AlphaFoldDB" id="A0A7J3I6J9"/>
<sequence>MVHTSEHYQNQTQTQSTIIADIPPNAELIEIRKTISSIIEKLNSVDSGIAMFTPHVKTIKALSIVLESMGIWKCNSCRMNANGVCIGWRLPEDLSNSLRNLLGENAVTQQDGIYRFRIDRLPFVGAVCPIYMQRQ</sequence>
<protein>
    <submittedName>
        <fullName evidence="1">Uncharacterized protein</fullName>
    </submittedName>
</protein>
<proteinExistence type="predicted"/>
<name>A0A7J3I6J9_9CREN</name>
<accession>A0A7J3I6J9</accession>